<dbReference type="PROSITE" id="PS51257">
    <property type="entry name" value="PROKAR_LIPOPROTEIN"/>
    <property type="match status" value="1"/>
</dbReference>
<proteinExistence type="predicted"/>
<dbReference type="Pfam" id="PF13416">
    <property type="entry name" value="SBP_bac_8"/>
    <property type="match status" value="1"/>
</dbReference>
<evidence type="ECO:0000313" key="3">
    <source>
        <dbReference type="Proteomes" id="UP000661435"/>
    </source>
</evidence>
<dbReference type="AlphaFoldDB" id="A0A8J6JF26"/>
<name>A0A8J6JF26_9FIRM</name>
<protein>
    <submittedName>
        <fullName evidence="2">Extracellular solute-binding protein</fullName>
    </submittedName>
</protein>
<accession>A0A8J6JF26</accession>
<reference evidence="2" key="1">
    <citation type="submission" date="2020-08" db="EMBL/GenBank/DDBJ databases">
        <title>Genome public.</title>
        <authorList>
            <person name="Liu C."/>
            <person name="Sun Q."/>
        </authorList>
    </citation>
    <scope>NUCLEOTIDE SEQUENCE</scope>
    <source>
        <strain evidence="2">NSJ-51</strain>
    </source>
</reference>
<comment type="caution">
    <text evidence="2">The sequence shown here is derived from an EMBL/GenBank/DDBJ whole genome shotgun (WGS) entry which is preliminary data.</text>
</comment>
<keyword evidence="3" id="KW-1185">Reference proteome</keyword>
<organism evidence="2 3">
    <name type="scientific">Lawsonibacter hominis</name>
    <dbReference type="NCBI Taxonomy" id="2763053"/>
    <lineage>
        <taxon>Bacteria</taxon>
        <taxon>Bacillati</taxon>
        <taxon>Bacillota</taxon>
        <taxon>Clostridia</taxon>
        <taxon>Eubacteriales</taxon>
        <taxon>Oscillospiraceae</taxon>
        <taxon>Lawsonibacter</taxon>
    </lineage>
</organism>
<evidence type="ECO:0000256" key="1">
    <source>
        <dbReference type="SAM" id="SignalP"/>
    </source>
</evidence>
<dbReference type="InterPro" id="IPR050490">
    <property type="entry name" value="Bact_solute-bd_prot1"/>
</dbReference>
<feature type="signal peptide" evidence="1">
    <location>
        <begin position="1"/>
        <end position="31"/>
    </location>
</feature>
<feature type="chain" id="PRO_5035151232" evidence="1">
    <location>
        <begin position="32"/>
        <end position="483"/>
    </location>
</feature>
<sequence length="483" mass="52603">MKRKAKARALILAAVLGSAVLLGGCARQTGAADPVAITVWHYYNGAQQVVFSRLVNEFNETVGAQQGIVVEPHSYGTIGDLTQQVKDAIYDKVGAEPLPDLFAAYADTAYEIDRLGMLADLGEYLTTEEQQAYIAAYLDEGRFDTGGFKIFPVAKSTELLSVNKTEWDAFSAATGASEADLATWEGIASLAERYYDWTDARTPDLSGDGKAFFGRDAFANYILIGSMQLGVELFSVEDGRITLQVDHDVMRRLWDNYYVPYVKGYYASYGKFRSDDLRTGDIAAYVGSTSGATYFPGEVTRADGSTYAIEGAVYPLPNFAGTQPMAVQQGAGMVVVKSTEERERAAVTFLKWLTAPEQNIAFALASGYLPVTRAANDVETLLQAAQDAEVEMTPVLRGTLEIGVEMSENYEFYTSRAFAQGYEARQVVENSMSGRAKTDRAAVEEAMAQGVDRDTALAPFLEDACFEGWLAEFNRALAQAALS</sequence>
<evidence type="ECO:0000313" key="2">
    <source>
        <dbReference type="EMBL" id="MBC5733110.1"/>
    </source>
</evidence>
<gene>
    <name evidence="2" type="ORF">H8S57_05135</name>
</gene>
<dbReference type="SUPFAM" id="SSF53850">
    <property type="entry name" value="Periplasmic binding protein-like II"/>
    <property type="match status" value="1"/>
</dbReference>
<dbReference type="PANTHER" id="PTHR43649">
    <property type="entry name" value="ARABINOSE-BINDING PROTEIN-RELATED"/>
    <property type="match status" value="1"/>
</dbReference>
<dbReference type="InterPro" id="IPR006059">
    <property type="entry name" value="SBP"/>
</dbReference>
<dbReference type="PANTHER" id="PTHR43649:SF12">
    <property type="entry name" value="DIACETYLCHITOBIOSE BINDING PROTEIN DASA"/>
    <property type="match status" value="1"/>
</dbReference>
<dbReference type="Proteomes" id="UP000661435">
    <property type="component" value="Unassembled WGS sequence"/>
</dbReference>
<dbReference type="Gene3D" id="3.40.190.10">
    <property type="entry name" value="Periplasmic binding protein-like II"/>
    <property type="match status" value="1"/>
</dbReference>
<dbReference type="EMBL" id="JACOPP010000005">
    <property type="protein sequence ID" value="MBC5733110.1"/>
    <property type="molecule type" value="Genomic_DNA"/>
</dbReference>
<dbReference type="RefSeq" id="WP_186907013.1">
    <property type="nucleotide sequence ID" value="NZ_JACOPP010000005.1"/>
</dbReference>
<keyword evidence="1" id="KW-0732">Signal</keyword>